<dbReference type="eggNOG" id="COG1004">
    <property type="taxonomic scope" value="Bacteria"/>
</dbReference>
<dbReference type="STRING" id="1042163.BRLA_c000490"/>
<dbReference type="Proteomes" id="UP000005850">
    <property type="component" value="Chromosome"/>
</dbReference>
<evidence type="ECO:0000313" key="2">
    <source>
        <dbReference type="Proteomes" id="UP000005850"/>
    </source>
</evidence>
<dbReference type="InterPro" id="IPR036220">
    <property type="entry name" value="UDP-Glc/GDP-Man_DH_C_sf"/>
</dbReference>
<accession>A0A075QXX4</accession>
<dbReference type="SUPFAM" id="SSF52413">
    <property type="entry name" value="UDP-glucose/GDP-mannose dehydrogenase C-terminal domain"/>
    <property type="match status" value="1"/>
</dbReference>
<sequence>MSQATLVYLHSVAPLSLPRECLDAFATCEIDIISAKEWEQTKVEISGWLFTEGLSPVEWQRFMRDITKYVGNNRLNNQRYLVLLAGDHVSDTAAYEFIKRLQPLQDSVEIIRLLCWTEQKKAIIGSEACECFSEDAFAVRNWHDRFRRGLAMHGYISFLCRYEEAVEMAWARQIFLNQKTRFYHRLATRCDELGARAYIVGQGLGMDRRIGQGWLFPNVYDEGILQLEQEWLEREWHDLLQQVSIKRVAIWGFSPSLPLDMLAQRVDLEVSCYVRAYQQKTNNLPRDWRYCHTPLEAAKLADVLLIVRHDQDILSIRLDNLYESMAKPYILDVVDCFPSNEAKLEKIYYRTLGQKPNVWNGTDYNGI</sequence>
<dbReference type="RefSeq" id="WP_003333933.1">
    <property type="nucleotide sequence ID" value="NZ_CP007806.1"/>
</dbReference>
<name>A0A075QXX4_BRELA</name>
<evidence type="ECO:0000313" key="1">
    <source>
        <dbReference type="EMBL" id="AIG24464.1"/>
    </source>
</evidence>
<dbReference type="Gene3D" id="3.40.50.720">
    <property type="entry name" value="NAD(P)-binding Rossmann-like Domain"/>
    <property type="match status" value="1"/>
</dbReference>
<gene>
    <name evidence="1" type="ORF">BRLA_c000490</name>
</gene>
<dbReference type="KEGG" id="blr:BRLA_c000490"/>
<proteinExistence type="predicted"/>
<dbReference type="HOGENOM" id="CLU_753715_0_0_9"/>
<dbReference type="AlphaFoldDB" id="A0A075QXX4"/>
<reference evidence="1 2" key="1">
    <citation type="journal article" date="2011" name="J. Bacteriol.">
        <title>Genome sequence of Brevibacillus laterosporus LMG 15441, a pathogen of invertebrates.</title>
        <authorList>
            <person name="Djukic M."/>
            <person name="Poehlein A."/>
            <person name="Thurmer A."/>
            <person name="Daniel R."/>
        </authorList>
    </citation>
    <scope>NUCLEOTIDE SEQUENCE [LARGE SCALE GENOMIC DNA]</scope>
    <source>
        <strain evidence="1 2">LMG 15441</strain>
    </source>
</reference>
<organism evidence="1 2">
    <name type="scientific">Brevibacillus laterosporus LMG 15441</name>
    <dbReference type="NCBI Taxonomy" id="1042163"/>
    <lineage>
        <taxon>Bacteria</taxon>
        <taxon>Bacillati</taxon>
        <taxon>Bacillota</taxon>
        <taxon>Bacilli</taxon>
        <taxon>Bacillales</taxon>
        <taxon>Paenibacillaceae</taxon>
        <taxon>Brevibacillus</taxon>
    </lineage>
</organism>
<protein>
    <submittedName>
        <fullName evidence="1">Uncharacterized protein</fullName>
    </submittedName>
</protein>
<keyword evidence="2" id="KW-1185">Reference proteome</keyword>
<dbReference type="EMBL" id="CP007806">
    <property type="protein sequence ID" value="AIG24464.1"/>
    <property type="molecule type" value="Genomic_DNA"/>
</dbReference>